<dbReference type="Pfam" id="PF00622">
    <property type="entry name" value="SPRY"/>
    <property type="match status" value="1"/>
</dbReference>
<feature type="domain" description="B30.2/SPRY" evidence="7">
    <location>
        <begin position="2887"/>
        <end position="3067"/>
    </location>
</feature>
<dbReference type="PROSITE" id="PS00626">
    <property type="entry name" value="RCC1_2"/>
    <property type="match status" value="2"/>
</dbReference>
<dbReference type="Gene3D" id="2.60.120.920">
    <property type="match status" value="1"/>
</dbReference>
<dbReference type="Pfam" id="PF00632">
    <property type="entry name" value="HECT"/>
    <property type="match status" value="1"/>
</dbReference>
<dbReference type="InterPro" id="IPR000569">
    <property type="entry name" value="HECT_dom"/>
</dbReference>
<dbReference type="PROSITE" id="PS50012">
    <property type="entry name" value="RCC1_3"/>
    <property type="match status" value="7"/>
</dbReference>
<feature type="repeat" description="RCC1" evidence="5">
    <location>
        <begin position="775"/>
        <end position="831"/>
    </location>
</feature>
<dbReference type="Gene3D" id="2.60.120.200">
    <property type="match status" value="1"/>
</dbReference>
<dbReference type="InterPro" id="IPR009091">
    <property type="entry name" value="RCC1/BLIP-II"/>
</dbReference>
<feature type="domain" description="HECT" evidence="8">
    <location>
        <begin position="3412"/>
        <end position="3684"/>
    </location>
</feature>
<dbReference type="SMART" id="SM00449">
    <property type="entry name" value="SPRY"/>
    <property type="match status" value="1"/>
</dbReference>
<evidence type="ECO:0000256" key="5">
    <source>
        <dbReference type="PROSITE-ProRule" id="PRU00235"/>
    </source>
</evidence>
<dbReference type="InterPro" id="IPR036116">
    <property type="entry name" value="FN3_sf"/>
</dbReference>
<dbReference type="InterPro" id="IPR043136">
    <property type="entry name" value="B30.2/SPRY_sf"/>
</dbReference>
<feature type="repeat" description="RCC1" evidence="5">
    <location>
        <begin position="551"/>
        <end position="608"/>
    </location>
</feature>
<protein>
    <recommendedName>
        <fullName evidence="11">HECT domain-containing protein</fullName>
    </recommendedName>
</protein>
<feature type="region of interest" description="Disordered" evidence="6">
    <location>
        <begin position="390"/>
        <end position="440"/>
    </location>
</feature>
<reference evidence="9 10" key="1">
    <citation type="submission" date="2018-08" db="EMBL/GenBank/DDBJ databases">
        <title>Aphanomyces genome sequencing and annotation.</title>
        <authorList>
            <person name="Minardi D."/>
            <person name="Oidtmann B."/>
            <person name="Van Der Giezen M."/>
            <person name="Studholme D.J."/>
        </authorList>
    </citation>
    <scope>NUCLEOTIDE SEQUENCE [LARGE SCALE GENOMIC DNA]</scope>
    <source>
        <strain evidence="9 10">Yx</strain>
    </source>
</reference>
<evidence type="ECO:0008006" key="11">
    <source>
        <dbReference type="Google" id="ProtNLM"/>
    </source>
</evidence>
<evidence type="ECO:0000256" key="4">
    <source>
        <dbReference type="PROSITE-ProRule" id="PRU00104"/>
    </source>
</evidence>
<organism evidence="9 10">
    <name type="scientific">Aphanomyces astaci</name>
    <name type="common">Crayfish plague agent</name>
    <dbReference type="NCBI Taxonomy" id="112090"/>
    <lineage>
        <taxon>Eukaryota</taxon>
        <taxon>Sar</taxon>
        <taxon>Stramenopiles</taxon>
        <taxon>Oomycota</taxon>
        <taxon>Saprolegniomycetes</taxon>
        <taxon>Saprolegniales</taxon>
        <taxon>Verrucalvaceae</taxon>
        <taxon>Aphanomyces</taxon>
    </lineage>
</organism>
<dbReference type="SUPFAM" id="SSF49899">
    <property type="entry name" value="Concanavalin A-like lectins/glucanases"/>
    <property type="match status" value="2"/>
</dbReference>
<dbReference type="Gene3D" id="3.30.2410.10">
    <property type="entry name" value="Hect, E3 ligase catalytic domain"/>
    <property type="match status" value="1"/>
</dbReference>
<dbReference type="EMBL" id="QUTA01004906">
    <property type="protein sequence ID" value="RHY17961.1"/>
    <property type="molecule type" value="Genomic_DNA"/>
</dbReference>
<dbReference type="PANTHER" id="PTHR45982">
    <property type="entry name" value="REGULATOR OF CHROMOSOME CONDENSATION"/>
    <property type="match status" value="1"/>
</dbReference>
<evidence type="ECO:0000256" key="1">
    <source>
        <dbReference type="ARBA" id="ARBA00022658"/>
    </source>
</evidence>
<dbReference type="SUPFAM" id="SSF49265">
    <property type="entry name" value="Fibronectin type III"/>
    <property type="match status" value="1"/>
</dbReference>
<dbReference type="GO" id="GO:0004842">
    <property type="term" value="F:ubiquitin-protein transferase activity"/>
    <property type="evidence" value="ECO:0007669"/>
    <property type="project" value="InterPro"/>
</dbReference>
<feature type="repeat" description="RCC1" evidence="5">
    <location>
        <begin position="499"/>
        <end position="550"/>
    </location>
</feature>
<keyword evidence="1" id="KW-0344">Guanine-nucleotide releasing factor</keyword>
<dbReference type="InterPro" id="IPR013320">
    <property type="entry name" value="ConA-like_dom_sf"/>
</dbReference>
<dbReference type="InterPro" id="IPR000408">
    <property type="entry name" value="Reg_chr_condens"/>
</dbReference>
<feature type="repeat" description="RCC1" evidence="5">
    <location>
        <begin position="721"/>
        <end position="774"/>
    </location>
</feature>
<feature type="repeat" description="RCC1" evidence="5">
    <location>
        <begin position="832"/>
        <end position="883"/>
    </location>
</feature>
<evidence type="ECO:0000313" key="9">
    <source>
        <dbReference type="EMBL" id="RHY17961.1"/>
    </source>
</evidence>
<dbReference type="InterPro" id="IPR003877">
    <property type="entry name" value="SPRY_dom"/>
</dbReference>
<dbReference type="CDD" id="cd11709">
    <property type="entry name" value="SPRY"/>
    <property type="match status" value="1"/>
</dbReference>
<evidence type="ECO:0000256" key="3">
    <source>
        <dbReference type="ARBA" id="ARBA00022786"/>
    </source>
</evidence>
<feature type="repeat" description="RCC1" evidence="5">
    <location>
        <begin position="669"/>
        <end position="720"/>
    </location>
</feature>
<evidence type="ECO:0000256" key="6">
    <source>
        <dbReference type="SAM" id="MobiDB-lite"/>
    </source>
</evidence>
<evidence type="ECO:0000313" key="10">
    <source>
        <dbReference type="Proteomes" id="UP000266239"/>
    </source>
</evidence>
<evidence type="ECO:0000259" key="8">
    <source>
        <dbReference type="PROSITE" id="PS50237"/>
    </source>
</evidence>
<evidence type="ECO:0000256" key="2">
    <source>
        <dbReference type="ARBA" id="ARBA00022737"/>
    </source>
</evidence>
<dbReference type="SUPFAM" id="SSF50985">
    <property type="entry name" value="RCC1/BLIP-II"/>
    <property type="match status" value="2"/>
</dbReference>
<feature type="region of interest" description="Disordered" evidence="6">
    <location>
        <begin position="85"/>
        <end position="111"/>
    </location>
</feature>
<dbReference type="InterPro" id="IPR051553">
    <property type="entry name" value="Ran_GTPase-activating"/>
</dbReference>
<feature type="compositionally biased region" description="Acidic residues" evidence="6">
    <location>
        <begin position="487"/>
        <end position="499"/>
    </location>
</feature>
<feature type="region of interest" description="Disordered" evidence="6">
    <location>
        <begin position="2540"/>
        <end position="2559"/>
    </location>
</feature>
<dbReference type="Pfam" id="PF13385">
    <property type="entry name" value="Laminin_G_3"/>
    <property type="match status" value="1"/>
</dbReference>
<feature type="repeat" description="RCC1" evidence="5">
    <location>
        <begin position="609"/>
        <end position="660"/>
    </location>
</feature>
<feature type="active site" description="Glycyl thioester intermediate" evidence="4">
    <location>
        <position position="3648"/>
    </location>
</feature>
<proteinExistence type="predicted"/>
<dbReference type="InterPro" id="IPR001870">
    <property type="entry name" value="B30.2/SPRY"/>
</dbReference>
<dbReference type="Proteomes" id="UP000266239">
    <property type="component" value="Unassembled WGS sequence"/>
</dbReference>
<keyword evidence="2" id="KW-0677">Repeat</keyword>
<sequence>MGAGHSKEVVVDKAGTSSSLMPCGRGVSPLPSSARRLDVRWGRIAMEQLFDDAFLSKQARRTGFLTSYPATSAASQRRLLLQTSDFQDPLRPSTATQGPLIPGSSDDDRDEDASLLAETIMALVDHDSPSLARYSITRLRDSLVRHCEVVDPFANKVNLQLFILSGMHDAMIARRSLPASCAATATQTGDKAAPSSPSSHEASLGVHVFLHLIHAMLATPDADKADVRQEFLMDLVPLLQQLAPLSLTPTTLISPQSAAKGTQPTPPDVVDTLQQFLLDACVSNDDSNGGGDIAMNALLRLAVARGAVSALLQAVQVLLGAPTTSTINGPDTCLDTTDSSDAVVKPSAPRHYVAKPQSSVAAAGIVKPTPGSVLLNRGDSGEDVVVVLKKKPKPPPSSVTAATSTPSSPPPLHHPSLVHPFAPNKNNCDSPKASIPPRHPSTTSRLFAAVDIRPVVAALSTIVPDVVSCRGKHDRNHTVAGNHGNGNDDDDDDADEDEREVWSCGQNSYGELSHGDTAPRKSFDRVEALQGKGIVHVCAGNEHTIAVSADGSVYTCGYNDNGQCGHGVTTRLPAMTELTKWPDASFERNVSQIHAYNGCEHTVVVAHDGSVASFGYNYRGQLGHGTTTSESLPKRIRGLDARRVTLVSCSYYHTMLSCAATMSSGGSVADVYSFGRNDYGQLGLNDTLDRRVPTLVDALSNIPLLALACGQYHSAVATADNKVLACGKNDYGQLGLDGLENQLVPVAIGSGRLDNETVVDVRCGYYHTIVLCRRGRVFGFGRNDYGQLGIGDAGVHVNQRIATPTLLTDLEGKEVVRIACGCYHTVAVAESGMLYVFGRNNHGQLGTGDTTERLIPCAVDTFVGKRVAVVAAGFYHTVVLTGGKDVEDEGTCVPELLPSHSDAIVADKASTCCEDDYVWTSSQAMLDELAKNKSRGMQRKSLSLDPTVDDEDDDCGNLPPMSPSSTSLAVLQLSSQVDAAVCVLAHLDRLCQPYIPRKGSYPALRQDKSKKIRDPHAMTRGGYHPYCVDMQAATFDALNYILQHFISPPIISSSSAPTAVSANALHDSHVYVVLAALRLVQANLAQLLKSGAGASIAVSDTGSTSSPHPLDAPLKRLHGVLVQWINEPSWLTQTDNQNSVRKAIEREAMEAMLLGLELFYPCPSSQIHLVVSMLKVVESAPSVVPCPTCHTHDVAVPKPRKTLVEPILRRMADDALLGQLFKNLPSNNNAIKRLLSMLLERVAGTTDDWLVLKGGALPPSTNDGLRPYVVLLNAMQKQLASWAGDTQHPCMSPDDPGLYDVAAPQVDLPLSWRWFLEYATMVFQHATDNLHATAPLPTDAMRLDERLAALDTSVVGSIVPSVVTTLLLFAHLVPFASKLLPSVTQVLRLVDGLNSYIPAATQANLDLLGINTTATDPAMPWCVTLERLLVQLAADMAATLVLGEPLHEYPAVLPSSSTTTVLFKWRHLLRGGLEPSTLTPCRIVPHDCSVEGSGRLPLPPNATVSHILMDAEFVALCDWVRSTHAARDASYRFVLKTSRRAFDEIEHAVYSVLIKHSNCDRDAALWSATAITTTAAATTRHAPPHVLAAPWGLVAECTRTLSQLKNSWQNQQGDDSSSVTSGVDRTSLFRQHVLRRCAFLLDIVVVPSTNRSTGGNNEADDEFTGVAVPSDPLPPPSHTSKQRQENSLHVHKPPPETSPFLARFPHSKWKRVRMLVHITVRWRRLLTQRDGTLSHHHLLRQIVAFVLDTDVNNVADVDDLRRELVRRCRRASSRARGLHTFGDLMTFTPHMSSMHTPVLNRLGRVLRVGLGGRLLTGLDGVGGFYGGRVLAACASVLSTLASMVATTHGGPRMLAALQCWGFVIEPDMYAFVDDVEIAAVLQQLSIKDGDDVAVRGATWAAFRYVVASGSAQHTSPEDRMTLLVPREPRWRHVMDALYAALSWSANAIIHENNGPRPNIDNGATTSSVVLGTTRSFAASDQSSSVTVSLASTFTVRFWLYVTKAPDAGTRCMVMSVSSHAKEWVPYCSLGEGASSTSTTRSTDVVLEVGLRQHSFQESLQHVVVCHQWLNIALVYDAATLHLFVHGEIVCSKAISSLHLVGASTPAKLTMGKPPVQLDTTWPFTGFDGWLAQVHVDENARSPMDVAADAALGPPNALMDRCCYQLGIVSLLLAHSSEGIAELTSSKWLALCFSLVDTASFRIQQLTLRLLKRLLPYVDPSSIPHIFKGTQRANMPLIPYWMQCIGHAVLASTDPSPQKIHLALELSHVVMHLASVPKWTVSIQAALERGLDAAITCQRTSGATTTDVATAVGSLFVLGGGIEPLRVGAVVELSQGKEVGTVVSYHAPFAQLVLHKADKAAAACPSYEDWVEVVHGSAADKNEFGKPVRVNTDELVVSWREYPPVPALSWSLLVATTMALLQNNGSNDDGNSDSSRMSWLSSSAATTTALIVQSSALKALVHGLRSAATLSNEGMTWQHPELLPRLLALATQSDKSTVYYAADIKETGRKVFGETYFPFEEGGFLSNMPSLFLSLRLGNQPTPSGGTSTTTCPPPSASLSSADTLQQFAAELANTTDLRALATSVEQSLQIKYARQGLALYFAGMHHQANKLDETTERLLLQYAKAVLFRGPPASEDMTTPLEVVLASVVDAALTANIGRMGGLVWATIVSELRQGCAPKYEGVLWTQRDVSTGDLSALSDPSIEFVVWLVQTFFAKPDRLRMYLATTQNEQSDKDFAGLDRNLLLVIARRRQLRERSQNRFYYSPYLQGLLELIRALPPPPVQDETPTGPSWGLQLVRASETSLTLAWPSPVAHSDQSRPVYVLEENVPNGGGSSPRVVYSGVGHQITLSNLMPRTTFTYTLRGGEAGEAHAGASDGGGSVDMKYKTSASFTTKADPTSDYVRTSPFVWDKKKCRSGSLVFSDDGLSVGFNGNEAWRMVMGTECFVVGRHAWQVKVDKSTSAYLFVGVASRRANLESFLGADEHSWGFIGDGALYYQRNRVKTYGEPFGEGDVLGMDLDCDLGTLSYSKNGVSLGVAFDNVVGELYPAIAFYTRHQKLSLVPSGFNCKVGLKLHGSPTESTVDEYLDCCAVMEAMTQSTKLPRRLLQAAYDGYVTWWRETRCRVMTRAGYELLFDVSDGACVPVGFKAKDKVKTPRGNGTVVGVADGRLWVETDGETGAVWFFHPSKVRLRGGATSPVAPPAAPADPSDPSLSLESFTRLVDCDQWTLAQDAKLIQLLNVECATSRASPWNIGHAKVRELVSSASAPHVEAAVGRFGVLKMLNHLVSRSMPFFDLTWHYFNPKRSPGGGSALLSATRACLFTSFKHSVLDTLLEKTLTHPKKAEDDYDYPEDLPQVTVNRPKAAVARFKLELDTVVSQSLFGQAFDELHFLDNKWNKGASHHPVDNTALFHEMYHFLGQMLGILLRTRVLVRLDLCTAIWKQLVGVPLDSSDLAEVDTAAHTLLQQLEHLDAADTTLHDLDLTFTTHLSDGTLVALKPDGHVIKVTQANVREYIDLVRITRLQESASAIEAIRQGLCTIVPANAVALFTPAELETRMCGRAQVDVPLLQANTEYDEDLSADDPYVMRFWRVLVDMTDDDRCAFVRFVSARSRLPQDQLSFGQKFKIQSASGEGMTHNPDDSLPKSHTCFFALLLPKYSTDDVCRKQFLYAIHNCLEMDGDFRLADTEMTGWSDIHPHDALSI</sequence>
<keyword evidence="3 4" id="KW-0833">Ubl conjugation pathway</keyword>
<dbReference type="PROSITE" id="PS50188">
    <property type="entry name" value="B302_SPRY"/>
    <property type="match status" value="1"/>
</dbReference>
<dbReference type="InterPro" id="IPR035983">
    <property type="entry name" value="Hect_E3_ubiquitin_ligase"/>
</dbReference>
<dbReference type="Gene3D" id="3.30.2160.10">
    <property type="entry name" value="Hect, E3 ligase catalytic domain"/>
    <property type="match status" value="1"/>
</dbReference>
<name>A0A397BGD1_APHAT</name>
<evidence type="ECO:0000259" key="7">
    <source>
        <dbReference type="PROSITE" id="PS50188"/>
    </source>
</evidence>
<feature type="region of interest" description="Disordered" evidence="6">
    <location>
        <begin position="475"/>
        <end position="519"/>
    </location>
</feature>
<dbReference type="InterPro" id="IPR058923">
    <property type="entry name" value="RCC1-like_dom"/>
</dbReference>
<dbReference type="SMART" id="SM00119">
    <property type="entry name" value="HECTc"/>
    <property type="match status" value="1"/>
</dbReference>
<accession>A0A397BGD1</accession>
<dbReference type="Pfam" id="PF25390">
    <property type="entry name" value="WD40_RLD"/>
    <property type="match status" value="1"/>
</dbReference>
<dbReference type="PRINTS" id="PR00633">
    <property type="entry name" value="RCCNDNSATION"/>
</dbReference>
<feature type="region of interest" description="Disordered" evidence="6">
    <location>
        <begin position="1650"/>
        <end position="1702"/>
    </location>
</feature>
<dbReference type="PROSITE" id="PS50237">
    <property type="entry name" value="HECT"/>
    <property type="match status" value="1"/>
</dbReference>
<dbReference type="Gene3D" id="2.130.10.30">
    <property type="entry name" value="Regulator of chromosome condensation 1/beta-lactamase-inhibitor protein II"/>
    <property type="match status" value="2"/>
</dbReference>
<dbReference type="VEuPathDB" id="FungiDB:H257_10574"/>
<comment type="caution">
    <text evidence="9">The sequence shown here is derived from an EMBL/GenBank/DDBJ whole genome shotgun (WGS) entry which is preliminary data.</text>
</comment>
<dbReference type="PANTHER" id="PTHR45982:SF1">
    <property type="entry name" value="REGULATOR OF CHROMOSOME CONDENSATION"/>
    <property type="match status" value="1"/>
</dbReference>
<dbReference type="SUPFAM" id="SSF56204">
    <property type="entry name" value="Hect, E3 ligase catalytic domain"/>
    <property type="match status" value="1"/>
</dbReference>
<gene>
    <name evidence="9" type="ORF">DYB25_000564</name>
</gene>